<keyword evidence="2" id="KW-0813">Transport</keyword>
<dbReference type="PROSITE" id="PS51257">
    <property type="entry name" value="PROKAR_LIPOPROTEIN"/>
    <property type="match status" value="1"/>
</dbReference>
<evidence type="ECO:0000313" key="6">
    <source>
        <dbReference type="EMBL" id="SDM30225.1"/>
    </source>
</evidence>
<dbReference type="InterPro" id="IPR001638">
    <property type="entry name" value="Solute-binding_3/MltF_N"/>
</dbReference>
<feature type="signal peptide" evidence="4">
    <location>
        <begin position="1"/>
        <end position="24"/>
    </location>
</feature>
<dbReference type="Proteomes" id="UP000199202">
    <property type="component" value="Unassembled WGS sequence"/>
</dbReference>
<dbReference type="PANTHER" id="PTHR30085">
    <property type="entry name" value="AMINO ACID ABC TRANSPORTER PERMEASE"/>
    <property type="match status" value="1"/>
</dbReference>
<dbReference type="SMART" id="SM00062">
    <property type="entry name" value="PBPb"/>
    <property type="match status" value="1"/>
</dbReference>
<evidence type="ECO:0000256" key="3">
    <source>
        <dbReference type="ARBA" id="ARBA00022729"/>
    </source>
</evidence>
<dbReference type="GO" id="GO:0030288">
    <property type="term" value="C:outer membrane-bounded periplasmic space"/>
    <property type="evidence" value="ECO:0007669"/>
    <property type="project" value="TreeGrafter"/>
</dbReference>
<dbReference type="Pfam" id="PF00497">
    <property type="entry name" value="SBP_bac_3"/>
    <property type="match status" value="1"/>
</dbReference>
<evidence type="ECO:0000256" key="2">
    <source>
        <dbReference type="ARBA" id="ARBA00022448"/>
    </source>
</evidence>
<accession>A0A1G9S641</accession>
<dbReference type="InterPro" id="IPR051455">
    <property type="entry name" value="Bact_solute-bind_prot3"/>
</dbReference>
<evidence type="ECO:0000256" key="1">
    <source>
        <dbReference type="ARBA" id="ARBA00010333"/>
    </source>
</evidence>
<keyword evidence="7" id="KW-1185">Reference proteome</keyword>
<keyword evidence="3 4" id="KW-0732">Signal</keyword>
<organism evidence="6 7">
    <name type="scientific">Nonomuraea jiangxiensis</name>
    <dbReference type="NCBI Taxonomy" id="633440"/>
    <lineage>
        <taxon>Bacteria</taxon>
        <taxon>Bacillati</taxon>
        <taxon>Actinomycetota</taxon>
        <taxon>Actinomycetes</taxon>
        <taxon>Streptosporangiales</taxon>
        <taxon>Streptosporangiaceae</taxon>
        <taxon>Nonomuraea</taxon>
    </lineage>
</organism>
<dbReference type="GO" id="GO:0005576">
    <property type="term" value="C:extracellular region"/>
    <property type="evidence" value="ECO:0007669"/>
    <property type="project" value="TreeGrafter"/>
</dbReference>
<feature type="chain" id="PRO_5038610117" evidence="4">
    <location>
        <begin position="25"/>
        <end position="292"/>
    </location>
</feature>
<dbReference type="OrthoDB" id="3229768at2"/>
<feature type="domain" description="Solute-binding protein family 3/N-terminal" evidence="5">
    <location>
        <begin position="48"/>
        <end position="277"/>
    </location>
</feature>
<comment type="similarity">
    <text evidence="1">Belongs to the bacterial solute-binding protein 3 family.</text>
</comment>
<name>A0A1G9S641_9ACTN</name>
<protein>
    <submittedName>
        <fullName evidence="6">Glutamate transport system substrate-binding protein</fullName>
    </submittedName>
</protein>
<evidence type="ECO:0000313" key="7">
    <source>
        <dbReference type="Proteomes" id="UP000199202"/>
    </source>
</evidence>
<dbReference type="Gene3D" id="3.40.190.10">
    <property type="entry name" value="Periplasmic binding protein-like II"/>
    <property type="match status" value="2"/>
</dbReference>
<dbReference type="SUPFAM" id="SSF53850">
    <property type="entry name" value="Periplasmic binding protein-like II"/>
    <property type="match status" value="1"/>
</dbReference>
<evidence type="ECO:0000256" key="4">
    <source>
        <dbReference type="SAM" id="SignalP"/>
    </source>
</evidence>
<dbReference type="PANTHER" id="PTHR30085:SF6">
    <property type="entry name" value="ABC TRANSPORTER GLUTAMINE-BINDING PROTEIN GLNH"/>
    <property type="match status" value="1"/>
</dbReference>
<gene>
    <name evidence="6" type="ORF">SAMN05421869_14042</name>
</gene>
<reference evidence="6 7" key="1">
    <citation type="submission" date="2016-10" db="EMBL/GenBank/DDBJ databases">
        <authorList>
            <person name="de Groot N.N."/>
        </authorList>
    </citation>
    <scope>NUCLEOTIDE SEQUENCE [LARGE SCALE GENOMIC DNA]</scope>
    <source>
        <strain evidence="6 7">CGMCC 4.6533</strain>
    </source>
</reference>
<proteinExistence type="inferred from homology"/>
<dbReference type="EMBL" id="FNDJ01000040">
    <property type="protein sequence ID" value="SDM30225.1"/>
    <property type="molecule type" value="Genomic_DNA"/>
</dbReference>
<evidence type="ECO:0000259" key="5">
    <source>
        <dbReference type="SMART" id="SM00062"/>
    </source>
</evidence>
<dbReference type="GO" id="GO:0006865">
    <property type="term" value="P:amino acid transport"/>
    <property type="evidence" value="ECO:0007669"/>
    <property type="project" value="TreeGrafter"/>
</dbReference>
<sequence length="292" mass="31705">MARLFRKGAATLIAAQLLLTSACTDIPVSRTGTGTPDPGHGRLARGGTIAVGVTTDLPGWSALTIGENSRSGFDIDLVKWLASRLDFTPNYVDLTLAQRESALRGGADERKAHLVAAVFSITDERRKRVMFAGPYMVTRQGFMVRKGDTRINAMADLKGKTVCTGAGTTSLKQLKDSGIKMNVTDEQGMNACVARLLEGKSVDAVSTDQLMLAGLAQTDPERLEVLPDLTFGAQERYGLGLPLGDVADCEIVTKELQDFINQGYWSQFFRQRFPGLEPDPYQPDPFNLNACE</sequence>
<dbReference type="STRING" id="633440.SAMN05421869_14042"/>
<dbReference type="AlphaFoldDB" id="A0A1G9S641"/>